<dbReference type="EMBL" id="KE525410">
    <property type="protein sequence ID" value="KFB53060.1"/>
    <property type="molecule type" value="Genomic_DNA"/>
</dbReference>
<dbReference type="Pfam" id="PF12796">
    <property type="entry name" value="Ank_2"/>
    <property type="match status" value="1"/>
</dbReference>
<dbReference type="InterPro" id="IPR002110">
    <property type="entry name" value="Ankyrin_rpt"/>
</dbReference>
<evidence type="ECO:0000313" key="3">
    <source>
        <dbReference type="Proteomes" id="UP000030765"/>
    </source>
</evidence>
<dbReference type="AlphaFoldDB" id="A0A084WS66"/>
<name>A0A084WS66_ANOSI</name>
<dbReference type="EMBL" id="ATLV01026338">
    <property type="status" value="NOT_ANNOTATED_CDS"/>
    <property type="molecule type" value="Genomic_DNA"/>
</dbReference>
<evidence type="ECO:0000313" key="2">
    <source>
        <dbReference type="EnsemblMetazoa" id="ASIC021353-PA"/>
    </source>
</evidence>
<organism evidence="1">
    <name type="scientific">Anopheles sinensis</name>
    <name type="common">Mosquito</name>
    <dbReference type="NCBI Taxonomy" id="74873"/>
    <lineage>
        <taxon>Eukaryota</taxon>
        <taxon>Metazoa</taxon>
        <taxon>Ecdysozoa</taxon>
        <taxon>Arthropoda</taxon>
        <taxon>Hexapoda</taxon>
        <taxon>Insecta</taxon>
        <taxon>Pterygota</taxon>
        <taxon>Neoptera</taxon>
        <taxon>Endopterygota</taxon>
        <taxon>Diptera</taxon>
        <taxon>Nematocera</taxon>
        <taxon>Culicoidea</taxon>
        <taxon>Culicidae</taxon>
        <taxon>Anophelinae</taxon>
        <taxon>Anopheles</taxon>
    </lineage>
</organism>
<keyword evidence="3" id="KW-1185">Reference proteome</keyword>
<protein>
    <submittedName>
        <fullName evidence="1">AGAP011697-PA-like protein</fullName>
    </submittedName>
    <submittedName>
        <fullName evidence="2">ANK_REP_REGION domain-containing protein</fullName>
    </submittedName>
</protein>
<dbReference type="Proteomes" id="UP000030765">
    <property type="component" value="Unassembled WGS sequence"/>
</dbReference>
<reference evidence="2" key="2">
    <citation type="submission" date="2020-05" db="UniProtKB">
        <authorList>
            <consortium name="EnsemblMetazoa"/>
        </authorList>
    </citation>
    <scope>IDENTIFICATION</scope>
</reference>
<dbReference type="OrthoDB" id="539213at2759"/>
<evidence type="ECO:0000313" key="1">
    <source>
        <dbReference type="EMBL" id="KFB53060.1"/>
    </source>
</evidence>
<reference evidence="1 3" key="1">
    <citation type="journal article" date="2014" name="BMC Genomics">
        <title>Genome sequence of Anopheles sinensis provides insight into genetics basis of mosquito competence for malaria parasites.</title>
        <authorList>
            <person name="Zhou D."/>
            <person name="Zhang D."/>
            <person name="Ding G."/>
            <person name="Shi L."/>
            <person name="Hou Q."/>
            <person name="Ye Y."/>
            <person name="Xu Y."/>
            <person name="Zhou H."/>
            <person name="Xiong C."/>
            <person name="Li S."/>
            <person name="Yu J."/>
            <person name="Hong S."/>
            <person name="Yu X."/>
            <person name="Zou P."/>
            <person name="Chen C."/>
            <person name="Chang X."/>
            <person name="Wang W."/>
            <person name="Lv Y."/>
            <person name="Sun Y."/>
            <person name="Ma L."/>
            <person name="Shen B."/>
            <person name="Zhu C."/>
        </authorList>
    </citation>
    <scope>NUCLEOTIDE SEQUENCE [LARGE SCALE GENOMIC DNA]</scope>
</reference>
<proteinExistence type="predicted"/>
<dbReference type="InterPro" id="IPR036770">
    <property type="entry name" value="Ankyrin_rpt-contain_sf"/>
</dbReference>
<sequence length="203" mass="22770">MFQHRLANLLLDHGANPLLANDDNDVALNWALMYPNHPAIAHDAIDRCLRHELRNEQGKTMLELTPRMQEGLINNAVLNGRSDIVERLLGLGVDVSVPAEFGITTAHCAVLVPLHTSYRMLKQLLDYDHSLLYKKDIAGRTILHCAAEVESAEMMDLIRSYDSSLPVLPIGFLSPMMQELSKNNWKWTKALAEIMSADSSENQ</sequence>
<dbReference type="Gene3D" id="1.25.40.20">
    <property type="entry name" value="Ankyrin repeat-containing domain"/>
    <property type="match status" value="2"/>
</dbReference>
<accession>A0A084WS66</accession>
<dbReference type="VEuPathDB" id="VectorBase:ASIS000303"/>
<dbReference type="EnsemblMetazoa" id="ASIC021353-RA">
    <property type="protein sequence ID" value="ASIC021353-PA"/>
    <property type="gene ID" value="ASIC021353"/>
</dbReference>
<dbReference type="SUPFAM" id="SSF48403">
    <property type="entry name" value="Ankyrin repeat"/>
    <property type="match status" value="1"/>
</dbReference>
<gene>
    <name evidence="1" type="ORF">ZHAS_00021353</name>
</gene>
<dbReference type="STRING" id="74873.A0A084WS66"/>
<dbReference type="VEuPathDB" id="VectorBase:ASIC021353"/>